<keyword evidence="2" id="KW-0472">Membrane</keyword>
<dbReference type="PANTHER" id="PTHR38488:SF1">
    <property type="entry name" value="OXIDOREDUCTASE 9.5 KDA SUBUNIT, PUTATIVE (AFU_ORTHOLOGUE AFUA_5G08980)-RELATED"/>
    <property type="match status" value="1"/>
</dbReference>
<evidence type="ECO:0000313" key="4">
    <source>
        <dbReference type="Proteomes" id="UP001150925"/>
    </source>
</evidence>
<dbReference type="OrthoDB" id="2093409at2759"/>
<protein>
    <submittedName>
        <fullName evidence="3">Uncharacterized protein</fullName>
    </submittedName>
</protein>
<dbReference type="PANTHER" id="PTHR38488">
    <property type="entry name" value="OXIDOREDUCTASE 9.5 KDA SUBUNIT, PUTATIVE (AFU_ORTHOLOGUE AFUA_5G08980)-RELATED"/>
    <property type="match status" value="1"/>
</dbReference>
<dbReference type="AlphaFoldDB" id="A0A9W8AW99"/>
<feature type="transmembrane region" description="Helical" evidence="2">
    <location>
        <begin position="16"/>
        <end position="37"/>
    </location>
</feature>
<gene>
    <name evidence="3" type="ORF">IWQ62_002666</name>
</gene>
<feature type="region of interest" description="Disordered" evidence="1">
    <location>
        <begin position="48"/>
        <end position="69"/>
    </location>
</feature>
<dbReference type="Proteomes" id="UP001150925">
    <property type="component" value="Unassembled WGS sequence"/>
</dbReference>
<dbReference type="CDD" id="cd22903">
    <property type="entry name" value="NI9M"/>
    <property type="match status" value="1"/>
</dbReference>
<keyword evidence="4" id="KW-1185">Reference proteome</keyword>
<accession>A0A9W8AW99</accession>
<keyword evidence="2" id="KW-0812">Transmembrane</keyword>
<dbReference type="InterPro" id="IPR039961">
    <property type="entry name" value="Nuo9.5"/>
</dbReference>
<evidence type="ECO:0000256" key="2">
    <source>
        <dbReference type="SAM" id="Phobius"/>
    </source>
</evidence>
<feature type="compositionally biased region" description="Pro residues" evidence="1">
    <location>
        <begin position="48"/>
        <end position="60"/>
    </location>
</feature>
<keyword evidence="2" id="KW-1133">Transmembrane helix</keyword>
<sequence length="69" mass="7881">MGLWAKLRLKTFEHPFIMWSFAIGLASPVIGVSTLFFRKNYLGWTPSEPLPNRYPVPEGPRPTLTGYDN</sequence>
<organism evidence="3 4">
    <name type="scientific">Dispira parvispora</name>
    <dbReference type="NCBI Taxonomy" id="1520584"/>
    <lineage>
        <taxon>Eukaryota</taxon>
        <taxon>Fungi</taxon>
        <taxon>Fungi incertae sedis</taxon>
        <taxon>Zoopagomycota</taxon>
        <taxon>Kickxellomycotina</taxon>
        <taxon>Dimargaritomycetes</taxon>
        <taxon>Dimargaritales</taxon>
        <taxon>Dimargaritaceae</taxon>
        <taxon>Dispira</taxon>
    </lineage>
</organism>
<proteinExistence type="predicted"/>
<dbReference type="EMBL" id="JANBPY010000597">
    <property type="protein sequence ID" value="KAJ1965451.1"/>
    <property type="molecule type" value="Genomic_DNA"/>
</dbReference>
<evidence type="ECO:0000313" key="3">
    <source>
        <dbReference type="EMBL" id="KAJ1965451.1"/>
    </source>
</evidence>
<name>A0A9W8AW99_9FUNG</name>
<comment type="caution">
    <text evidence="3">The sequence shown here is derived from an EMBL/GenBank/DDBJ whole genome shotgun (WGS) entry which is preliminary data.</text>
</comment>
<reference evidence="3" key="1">
    <citation type="submission" date="2022-07" db="EMBL/GenBank/DDBJ databases">
        <title>Phylogenomic reconstructions and comparative analyses of Kickxellomycotina fungi.</title>
        <authorList>
            <person name="Reynolds N.K."/>
            <person name="Stajich J.E."/>
            <person name="Barry K."/>
            <person name="Grigoriev I.V."/>
            <person name="Crous P."/>
            <person name="Smith M.E."/>
        </authorList>
    </citation>
    <scope>NUCLEOTIDE SEQUENCE</scope>
    <source>
        <strain evidence="3">RSA 1196</strain>
    </source>
</reference>
<evidence type="ECO:0000256" key="1">
    <source>
        <dbReference type="SAM" id="MobiDB-lite"/>
    </source>
</evidence>